<comment type="subcellular location">
    <subcellularLocation>
        <location evidence="1">Secreted</location>
    </subcellularLocation>
</comment>
<dbReference type="InterPro" id="IPR002509">
    <property type="entry name" value="NODB_dom"/>
</dbReference>
<dbReference type="GO" id="GO:0005576">
    <property type="term" value="C:extracellular region"/>
    <property type="evidence" value="ECO:0007669"/>
    <property type="project" value="UniProtKB-SubCell"/>
</dbReference>
<dbReference type="GO" id="GO:0016810">
    <property type="term" value="F:hydrolase activity, acting on carbon-nitrogen (but not peptide) bonds"/>
    <property type="evidence" value="ECO:0007669"/>
    <property type="project" value="InterPro"/>
</dbReference>
<dbReference type="Gene3D" id="3.20.20.370">
    <property type="entry name" value="Glycoside hydrolase/deacetylase"/>
    <property type="match status" value="1"/>
</dbReference>
<evidence type="ECO:0000256" key="1">
    <source>
        <dbReference type="ARBA" id="ARBA00004613"/>
    </source>
</evidence>
<name>A0A1H1HFS6_9BURK</name>
<keyword evidence="5" id="KW-1185">Reference proteome</keyword>
<dbReference type="GO" id="GO:0005975">
    <property type="term" value="P:carbohydrate metabolic process"/>
    <property type="evidence" value="ECO:0007669"/>
    <property type="project" value="InterPro"/>
</dbReference>
<dbReference type="CDD" id="cd10918">
    <property type="entry name" value="CE4_NodB_like_5s_6s"/>
    <property type="match status" value="1"/>
</dbReference>
<evidence type="ECO:0000313" key="5">
    <source>
        <dbReference type="Proteomes" id="UP000183487"/>
    </source>
</evidence>
<dbReference type="Proteomes" id="UP000183487">
    <property type="component" value="Unassembled WGS sequence"/>
</dbReference>
<gene>
    <name evidence="4" type="ORF">SAMN05443245_3853</name>
</gene>
<dbReference type="InterPro" id="IPR011330">
    <property type="entry name" value="Glyco_hydro/deAcase_b/a-brl"/>
</dbReference>
<organism evidence="4 5">
    <name type="scientific">Paraburkholderia fungorum</name>
    <dbReference type="NCBI Taxonomy" id="134537"/>
    <lineage>
        <taxon>Bacteria</taxon>
        <taxon>Pseudomonadati</taxon>
        <taxon>Pseudomonadota</taxon>
        <taxon>Betaproteobacteria</taxon>
        <taxon>Burkholderiales</taxon>
        <taxon>Burkholderiaceae</taxon>
        <taxon>Paraburkholderia</taxon>
    </lineage>
</organism>
<evidence type="ECO:0000256" key="2">
    <source>
        <dbReference type="ARBA" id="ARBA00022729"/>
    </source>
</evidence>
<dbReference type="RefSeq" id="WP_074767629.1">
    <property type="nucleotide sequence ID" value="NZ_FNKP01000002.1"/>
</dbReference>
<sequence length="296" mass="33445">MNSKILLRSAFTWFVLFTGLARGTRALLWKDRVAVLLYHAPEPAALDAHLQYLKKFSDIVSLAEIYSPGRGRPRAVITLDDGHANNARLLPIFIKHNVRPTIYLCSSIVAQPRTHWWMHPGAQTAGIERLKRMANRERLKELRARGFREDATATDTHITGLSVEQIEAMRPYVDFQSHTRFHPILTRCDDVECADELMGSKFEVETLSGRPCEHFSYPNGDYGQREIEGAKAAGYRTARTCDIGWNGPTSDPFRLKAFDIHDDSSVAWLAAQLTGIPQYLRYVLLGGGIRGRKPQL</sequence>
<dbReference type="PANTHER" id="PTHR34216:SF3">
    <property type="entry name" value="POLY-BETA-1,6-N-ACETYL-D-GLUCOSAMINE N-DEACETYLASE"/>
    <property type="match status" value="1"/>
</dbReference>
<dbReference type="InterPro" id="IPR051398">
    <property type="entry name" value="Polysacch_Deacetylase"/>
</dbReference>
<evidence type="ECO:0000259" key="3">
    <source>
        <dbReference type="Pfam" id="PF01522"/>
    </source>
</evidence>
<evidence type="ECO:0000313" key="4">
    <source>
        <dbReference type="EMBL" id="SDR24242.1"/>
    </source>
</evidence>
<protein>
    <submittedName>
        <fullName evidence="4">Polysaccharide deacetylase</fullName>
    </submittedName>
</protein>
<keyword evidence="2" id="KW-0732">Signal</keyword>
<dbReference type="AlphaFoldDB" id="A0A1H1HFS6"/>
<reference evidence="5" key="1">
    <citation type="submission" date="2016-10" db="EMBL/GenBank/DDBJ databases">
        <authorList>
            <person name="Varghese N."/>
        </authorList>
    </citation>
    <scope>NUCLEOTIDE SEQUENCE [LARGE SCALE GENOMIC DNA]</scope>
    <source>
        <strain evidence="5">GAS106B</strain>
    </source>
</reference>
<dbReference type="EMBL" id="FNKP01000002">
    <property type="protein sequence ID" value="SDR24242.1"/>
    <property type="molecule type" value="Genomic_DNA"/>
</dbReference>
<accession>A0A1H1HFS6</accession>
<dbReference type="Pfam" id="PF01522">
    <property type="entry name" value="Polysacc_deac_1"/>
    <property type="match status" value="1"/>
</dbReference>
<proteinExistence type="predicted"/>
<feature type="domain" description="NodB homology" evidence="3">
    <location>
        <begin position="72"/>
        <end position="237"/>
    </location>
</feature>
<dbReference type="SUPFAM" id="SSF88713">
    <property type="entry name" value="Glycoside hydrolase/deacetylase"/>
    <property type="match status" value="1"/>
</dbReference>
<dbReference type="PANTHER" id="PTHR34216">
    <property type="match status" value="1"/>
</dbReference>
<dbReference type="OrthoDB" id="9814639at2"/>